<evidence type="ECO:0008006" key="3">
    <source>
        <dbReference type="Google" id="ProtNLM"/>
    </source>
</evidence>
<proteinExistence type="predicted"/>
<dbReference type="EMBL" id="JBHTCH010000006">
    <property type="protein sequence ID" value="MFC7360165.1"/>
    <property type="molecule type" value="Genomic_DNA"/>
</dbReference>
<dbReference type="Proteomes" id="UP001596524">
    <property type="component" value="Unassembled WGS sequence"/>
</dbReference>
<comment type="caution">
    <text evidence="1">The sequence shown here is derived from an EMBL/GenBank/DDBJ whole genome shotgun (WGS) entry which is preliminary data.</text>
</comment>
<organism evidence="1 2">
    <name type="scientific">Nocardioides astragali</name>
    <dbReference type="NCBI Taxonomy" id="1776736"/>
    <lineage>
        <taxon>Bacteria</taxon>
        <taxon>Bacillati</taxon>
        <taxon>Actinomycetota</taxon>
        <taxon>Actinomycetes</taxon>
        <taxon>Propionibacteriales</taxon>
        <taxon>Nocardioidaceae</taxon>
        <taxon>Nocardioides</taxon>
    </lineage>
</organism>
<gene>
    <name evidence="1" type="ORF">ACFQO6_07755</name>
</gene>
<sequence>MEETDLAELAVLLRERNLVDERIGRLINRPMTAGHAGEWIASRIFDIELEPSAVAKAIDGRFRSGPLTGKSVNVKWYLKREGILDMTEATELDYYLVLTGPKATAKDARTTRAWRIDAVYLFDSQRLLAEQHARGVKVGVASGVRVAQWLAAEIYPAATNPALLLTEDQRHQLALFGGGYPRRHPSASGGRLVT</sequence>
<evidence type="ECO:0000313" key="1">
    <source>
        <dbReference type="EMBL" id="MFC7360165.1"/>
    </source>
</evidence>
<evidence type="ECO:0000313" key="2">
    <source>
        <dbReference type="Proteomes" id="UP001596524"/>
    </source>
</evidence>
<dbReference type="RefSeq" id="WP_255891980.1">
    <property type="nucleotide sequence ID" value="NZ_JAFMZM010000005.1"/>
</dbReference>
<keyword evidence="2" id="KW-1185">Reference proteome</keyword>
<accession>A0ABW2N2N0</accession>
<protein>
    <recommendedName>
        <fullName evidence="3">Restriction endonuclease</fullName>
    </recommendedName>
</protein>
<reference evidence="2" key="1">
    <citation type="journal article" date="2019" name="Int. J. Syst. Evol. Microbiol.">
        <title>The Global Catalogue of Microorganisms (GCM) 10K type strain sequencing project: providing services to taxonomists for standard genome sequencing and annotation.</title>
        <authorList>
            <consortium name="The Broad Institute Genomics Platform"/>
            <consortium name="The Broad Institute Genome Sequencing Center for Infectious Disease"/>
            <person name="Wu L."/>
            <person name="Ma J."/>
        </authorList>
    </citation>
    <scope>NUCLEOTIDE SEQUENCE [LARGE SCALE GENOMIC DNA]</scope>
    <source>
        <strain evidence="2">FCH27</strain>
    </source>
</reference>
<name>A0ABW2N2N0_9ACTN</name>